<accession>A0A1A8QXM9</accession>
<protein>
    <recommendedName>
        <fullName evidence="1">Helix-turn-helix domain-containing protein</fullName>
    </recommendedName>
</protein>
<reference evidence="2" key="1">
    <citation type="submission" date="2016-05" db="EMBL/GenBank/DDBJ databases">
        <authorList>
            <person name="Lavstsen T."/>
            <person name="Jespersen J.S."/>
        </authorList>
    </citation>
    <scope>NUCLEOTIDE SEQUENCE</scope>
    <source>
        <tissue evidence="2">Brain</tissue>
    </source>
</reference>
<dbReference type="Pfam" id="PF26215">
    <property type="entry name" value="HTH_animal"/>
    <property type="match status" value="1"/>
</dbReference>
<evidence type="ECO:0000313" key="2">
    <source>
        <dbReference type="EMBL" id="SBR97978.1"/>
    </source>
</evidence>
<dbReference type="PANTHER" id="PTHR21301:SF11">
    <property type="entry name" value="GIY-YIG DOMAIN-CONTAINING PROTEIN"/>
    <property type="match status" value="1"/>
</dbReference>
<sequence length="164" mass="19479">MEDLEEKAINTAPAHIRPLFWRRYVDDILEIIKTGLTQTLTDHLNTVDNTGNIRFTHEKETNKTMAFLDMNIHHTDDGSIKITIYRKTTHTDQYLLWTSEHPTAHKLSVVRPVYERTSFITDETDRKQEEEHIKQALSLCQYPKWAIEKRKTTSQRKYKNRPKK</sequence>
<evidence type="ECO:0000259" key="1">
    <source>
        <dbReference type="Pfam" id="PF26215"/>
    </source>
</evidence>
<feature type="domain" description="Helix-turn-helix" evidence="1">
    <location>
        <begin position="93"/>
        <end position="150"/>
    </location>
</feature>
<proteinExistence type="predicted"/>
<name>A0A1A8QXM9_9TELE</name>
<dbReference type="PANTHER" id="PTHR21301">
    <property type="entry name" value="REVERSE TRANSCRIPTASE"/>
    <property type="match status" value="1"/>
</dbReference>
<dbReference type="EMBL" id="HAEH01013665">
    <property type="protein sequence ID" value="SBR97978.1"/>
    <property type="molecule type" value="Transcribed_RNA"/>
</dbReference>
<dbReference type="AlphaFoldDB" id="A0A1A8QXM9"/>
<dbReference type="InterPro" id="IPR058912">
    <property type="entry name" value="HTH_animal"/>
</dbReference>
<organism evidence="2">
    <name type="scientific">Nothobranchius rachovii</name>
    <name type="common">bluefin notho</name>
    <dbReference type="NCBI Taxonomy" id="451742"/>
    <lineage>
        <taxon>Eukaryota</taxon>
        <taxon>Metazoa</taxon>
        <taxon>Chordata</taxon>
        <taxon>Craniata</taxon>
        <taxon>Vertebrata</taxon>
        <taxon>Euteleostomi</taxon>
        <taxon>Actinopterygii</taxon>
        <taxon>Neopterygii</taxon>
        <taxon>Teleostei</taxon>
        <taxon>Neoteleostei</taxon>
        <taxon>Acanthomorphata</taxon>
        <taxon>Ovalentaria</taxon>
        <taxon>Atherinomorphae</taxon>
        <taxon>Cyprinodontiformes</taxon>
        <taxon>Nothobranchiidae</taxon>
        <taxon>Nothobranchius</taxon>
    </lineage>
</organism>
<reference evidence="2" key="2">
    <citation type="submission" date="2016-06" db="EMBL/GenBank/DDBJ databases">
        <title>The genome of a short-lived fish provides insights into sex chromosome evolution and the genetic control of aging.</title>
        <authorList>
            <person name="Reichwald K."/>
            <person name="Felder M."/>
            <person name="Petzold A."/>
            <person name="Koch P."/>
            <person name="Groth M."/>
            <person name="Platzer M."/>
        </authorList>
    </citation>
    <scope>NUCLEOTIDE SEQUENCE</scope>
    <source>
        <tissue evidence="2">Brain</tissue>
    </source>
</reference>
<gene>
    <name evidence="2" type="primary">Nfu_g_1_015723</name>
</gene>